<sequence>MHRFILTGAPGAGKTTLLRELAARGHRTVPEAATDVIARAQAAGEAEPWTDPDFPLRVLALQRERQRERQWERQNARQGATAAGAVLLHDRSPVCTHALAVYLGRPVPPALAAELERIVDERVYRREVFLVRPIGFCTPSAARRIDYPASLAFERVHQDSYRHYGFRLLDVPPGPVPARADLVADTLARLAPG</sequence>
<feature type="domain" description="NadR/Ttd14 AAA" evidence="1">
    <location>
        <begin position="3"/>
        <end position="179"/>
    </location>
</feature>
<keyword evidence="3" id="KW-1185">Reference proteome</keyword>
<dbReference type="eggNOG" id="COG3911">
    <property type="taxonomic scope" value="Bacteria"/>
</dbReference>
<name>E4N6A4_KITSK</name>
<organism evidence="2 3">
    <name type="scientific">Kitasatospora setae (strain ATCC 33774 / DSM 43861 / JCM 3304 / KCC A-0304 / NBRC 14216 / KM-6054)</name>
    <name type="common">Streptomyces setae</name>
    <dbReference type="NCBI Taxonomy" id="452652"/>
    <lineage>
        <taxon>Bacteria</taxon>
        <taxon>Bacillati</taxon>
        <taxon>Actinomycetota</taxon>
        <taxon>Actinomycetes</taxon>
        <taxon>Kitasatosporales</taxon>
        <taxon>Streptomycetaceae</taxon>
        <taxon>Kitasatospora</taxon>
    </lineage>
</organism>
<dbReference type="Proteomes" id="UP000007076">
    <property type="component" value="Chromosome"/>
</dbReference>
<dbReference type="AlphaFoldDB" id="E4N6A4"/>
<evidence type="ECO:0000313" key="2">
    <source>
        <dbReference type="EMBL" id="BAJ26735.1"/>
    </source>
</evidence>
<accession>E4N6A4</accession>
<evidence type="ECO:0000313" key="3">
    <source>
        <dbReference type="Proteomes" id="UP000007076"/>
    </source>
</evidence>
<proteinExistence type="predicted"/>
<reference evidence="2 3" key="1">
    <citation type="journal article" date="2010" name="DNA Res.">
        <title>Genome sequence of Kitasatospora setae NBRC 14216T: an evolutionary snapshot of the family Streptomycetaceae.</title>
        <authorList>
            <person name="Ichikawa N."/>
            <person name="Oguchi A."/>
            <person name="Ikeda H."/>
            <person name="Ishikawa J."/>
            <person name="Kitani S."/>
            <person name="Watanabe Y."/>
            <person name="Nakamura S."/>
            <person name="Katano Y."/>
            <person name="Kishi E."/>
            <person name="Sasagawa M."/>
            <person name="Ankai A."/>
            <person name="Fukui S."/>
            <person name="Hashimoto Y."/>
            <person name="Kamata S."/>
            <person name="Otoguro M."/>
            <person name="Tanikawa S."/>
            <person name="Nihira T."/>
            <person name="Horinouchi S."/>
            <person name="Ohnishi Y."/>
            <person name="Hayakawa M."/>
            <person name="Kuzuyama T."/>
            <person name="Arisawa A."/>
            <person name="Nomoto F."/>
            <person name="Miura H."/>
            <person name="Takahashi Y."/>
            <person name="Fujita N."/>
        </authorList>
    </citation>
    <scope>NUCLEOTIDE SEQUENCE [LARGE SCALE GENOMIC DNA]</scope>
    <source>
        <strain evidence="3">ATCC 33774 / DSM 43861 / JCM 3304 / KCC A-0304 / NBRC 14216 / KM-6054</strain>
    </source>
</reference>
<dbReference type="PATRIC" id="fig|452652.3.peg.885"/>
<dbReference type="KEGG" id="ksk:KSE_08980"/>
<dbReference type="RefSeq" id="WP_014134054.1">
    <property type="nucleotide sequence ID" value="NC_016109.1"/>
</dbReference>
<evidence type="ECO:0000259" key="1">
    <source>
        <dbReference type="Pfam" id="PF13521"/>
    </source>
</evidence>
<protein>
    <recommendedName>
        <fullName evidence="1">NadR/Ttd14 AAA domain-containing protein</fullName>
    </recommendedName>
</protein>
<dbReference type="InterPro" id="IPR038727">
    <property type="entry name" value="NadR/Ttd14_AAA_dom"/>
</dbReference>
<gene>
    <name evidence="2" type="ordered locus">KSE_08980</name>
</gene>
<dbReference type="SUPFAM" id="SSF52540">
    <property type="entry name" value="P-loop containing nucleoside triphosphate hydrolases"/>
    <property type="match status" value="1"/>
</dbReference>
<dbReference type="Gene3D" id="3.40.50.300">
    <property type="entry name" value="P-loop containing nucleotide triphosphate hydrolases"/>
    <property type="match status" value="1"/>
</dbReference>
<dbReference type="Pfam" id="PF13521">
    <property type="entry name" value="AAA_28"/>
    <property type="match status" value="1"/>
</dbReference>
<dbReference type="HOGENOM" id="CLU_114480_1_0_11"/>
<dbReference type="InterPro" id="IPR027417">
    <property type="entry name" value="P-loop_NTPase"/>
</dbReference>
<dbReference type="STRING" id="452652.KSE_08980"/>
<dbReference type="EMBL" id="AP010968">
    <property type="protein sequence ID" value="BAJ26735.1"/>
    <property type="molecule type" value="Genomic_DNA"/>
</dbReference>